<dbReference type="AlphaFoldDB" id="A0A402D521"/>
<name>A0A402D521_9BACT</name>
<keyword evidence="2" id="KW-1185">Reference proteome</keyword>
<dbReference type="GO" id="GO:0016491">
    <property type="term" value="F:oxidoreductase activity"/>
    <property type="evidence" value="ECO:0007669"/>
    <property type="project" value="InterPro"/>
</dbReference>
<reference evidence="1 2" key="1">
    <citation type="journal article" date="2019" name="Int. J. Syst. Evol. Microbiol.">
        <title>Capsulimonas corticalis gen. nov., sp. nov., an aerobic capsulated bacterium, of a novel bacterial order, Capsulimonadales ord. nov., of the class Armatimonadia of the phylum Armatimonadetes.</title>
        <authorList>
            <person name="Li J."/>
            <person name="Kudo C."/>
            <person name="Tonouchi A."/>
        </authorList>
    </citation>
    <scope>NUCLEOTIDE SEQUENCE [LARGE SCALE GENOMIC DNA]</scope>
    <source>
        <strain evidence="1 2">AX-7</strain>
    </source>
</reference>
<evidence type="ECO:0000313" key="1">
    <source>
        <dbReference type="EMBL" id="BDI31952.1"/>
    </source>
</evidence>
<dbReference type="SUPFAM" id="SSF52833">
    <property type="entry name" value="Thioredoxin-like"/>
    <property type="match status" value="1"/>
</dbReference>
<dbReference type="Pfam" id="PF01323">
    <property type="entry name" value="DSBA"/>
    <property type="match status" value="1"/>
</dbReference>
<organism evidence="1 2">
    <name type="scientific">Capsulimonas corticalis</name>
    <dbReference type="NCBI Taxonomy" id="2219043"/>
    <lineage>
        <taxon>Bacteria</taxon>
        <taxon>Bacillati</taxon>
        <taxon>Armatimonadota</taxon>
        <taxon>Armatimonadia</taxon>
        <taxon>Capsulimonadales</taxon>
        <taxon>Capsulimonadaceae</taxon>
        <taxon>Capsulimonas</taxon>
    </lineage>
</organism>
<dbReference type="RefSeq" id="WP_165864601.1">
    <property type="nucleotide sequence ID" value="NZ_AP025739.1"/>
</dbReference>
<dbReference type="EMBL" id="AP025739">
    <property type="protein sequence ID" value="BDI31952.1"/>
    <property type="molecule type" value="Genomic_DNA"/>
</dbReference>
<protein>
    <submittedName>
        <fullName evidence="1">Uncharacterized protein</fullName>
    </submittedName>
</protein>
<dbReference type="Proteomes" id="UP000287394">
    <property type="component" value="Chromosome"/>
</dbReference>
<accession>A0A402D521</accession>
<dbReference type="InterPro" id="IPR036249">
    <property type="entry name" value="Thioredoxin-like_sf"/>
</dbReference>
<proteinExistence type="predicted"/>
<dbReference type="InterPro" id="IPR001853">
    <property type="entry name" value="DSBA-like_thioredoxin_dom"/>
</dbReference>
<dbReference type="FunCoup" id="A0A402D521">
    <property type="interactions" value="218"/>
</dbReference>
<dbReference type="Gene3D" id="3.40.30.10">
    <property type="entry name" value="Glutaredoxin"/>
    <property type="match status" value="1"/>
</dbReference>
<evidence type="ECO:0000313" key="2">
    <source>
        <dbReference type="Proteomes" id="UP000287394"/>
    </source>
</evidence>
<sequence length="212" mass="24243">MTDKPELKVTIAHDYLCPWCWIGVLQAKRLKEEFPQIRQEWIGYELLPEALGPLPDFTPKPKDPNEPPAPPSRLELLAELDGIPIPKDRTIGVIRTHHPLQGAEYMKHNAPNLFDAYNEAVYRAFWERSEDISDLGVLAAIVEGIGIDPKDFTEKLAARAYSDKIVEFDDDAYARDVTHVPTFMFRGERCAEAPYATIREMALRYLAWYNKG</sequence>
<dbReference type="KEGG" id="ccot:CCAX7_40030"/>
<gene>
    <name evidence="1" type="ORF">CCAX7_40030</name>
</gene>